<keyword evidence="1" id="KW-0472">Membrane</keyword>
<feature type="transmembrane region" description="Helical" evidence="1">
    <location>
        <begin position="6"/>
        <end position="31"/>
    </location>
</feature>
<keyword evidence="1" id="KW-1133">Transmembrane helix</keyword>
<dbReference type="Proteomes" id="UP000518316">
    <property type="component" value="Unassembled WGS sequence"/>
</dbReference>
<proteinExistence type="predicted"/>
<dbReference type="AlphaFoldDB" id="A0A7W3TR79"/>
<dbReference type="EMBL" id="JACIVC010000043">
    <property type="protein sequence ID" value="MBB1069076.1"/>
    <property type="molecule type" value="Genomic_DNA"/>
</dbReference>
<comment type="caution">
    <text evidence="2">The sequence shown here is derived from an EMBL/GenBank/DDBJ whole genome shotgun (WGS) entry which is preliminary data.</text>
</comment>
<keyword evidence="3" id="KW-1185">Reference proteome</keyword>
<evidence type="ECO:0000256" key="1">
    <source>
        <dbReference type="SAM" id="Phobius"/>
    </source>
</evidence>
<name>A0A7W3TR79_9LACO</name>
<protein>
    <submittedName>
        <fullName evidence="2">Uncharacterized protein</fullName>
    </submittedName>
</protein>
<accession>A0A7W3TR79</accession>
<reference evidence="2 3" key="1">
    <citation type="submission" date="2020-07" db="EMBL/GenBank/DDBJ databases">
        <title>Description of Limosilactobacillus balticus sp. nov., Limosilactobacillus agrestis sp. nov., Limosilactobacillus albertensis sp. nov., Limosilactobacillus rudii sp. nov., Limosilactobacillus fastidiosus sp. nov., five novel Limosilactobacillus species isolated from the vertebrate gastrointestinal tract, and proposal of 6 subspecies of Limosilactobacillus reuteri adapted to the gastrointestinal tract of specific vertebrate hosts.</title>
        <authorList>
            <person name="Li F."/>
            <person name="Cheng C."/>
            <person name="Zheng J."/>
            <person name="Quevedo R.M."/>
            <person name="Li J."/>
            <person name="Roos S."/>
            <person name="Gaenzle M.G."/>
            <person name="Walter J."/>
        </authorList>
    </citation>
    <scope>NUCLEOTIDE SEQUENCE [LARGE SCALE GENOMIC DNA]</scope>
    <source>
        <strain evidence="2 3">RRLNB_1_1</strain>
    </source>
</reference>
<evidence type="ECO:0000313" key="3">
    <source>
        <dbReference type="Proteomes" id="UP000518316"/>
    </source>
</evidence>
<sequence length="47" mass="5739">MVRIFFWLAIVVTLVFFILAMAFAVLQWIIYFRIEQTTLNTDRNEKR</sequence>
<evidence type="ECO:0000313" key="2">
    <source>
        <dbReference type="EMBL" id="MBB1069076.1"/>
    </source>
</evidence>
<gene>
    <name evidence="2" type="ORF">H5S40_02685</name>
</gene>
<organism evidence="2 3">
    <name type="scientific">Limosilactobacillus albertensis</name>
    <dbReference type="NCBI Taxonomy" id="2759752"/>
    <lineage>
        <taxon>Bacteria</taxon>
        <taxon>Bacillati</taxon>
        <taxon>Bacillota</taxon>
        <taxon>Bacilli</taxon>
        <taxon>Lactobacillales</taxon>
        <taxon>Lactobacillaceae</taxon>
        <taxon>Limosilactobacillus</taxon>
    </lineage>
</organism>
<keyword evidence="1" id="KW-0812">Transmembrane</keyword>
<dbReference type="RefSeq" id="WP_182597740.1">
    <property type="nucleotide sequence ID" value="NZ_JACIVC010000043.1"/>
</dbReference>